<name>A0A0E9VBK9_ANGAN</name>
<proteinExistence type="predicted"/>
<sequence length="37" mass="4051">MLMTVKSGQEAFSALQLAASASRFGHIFHLPLPHLWG</sequence>
<organism evidence="1">
    <name type="scientific">Anguilla anguilla</name>
    <name type="common">European freshwater eel</name>
    <name type="synonym">Muraena anguilla</name>
    <dbReference type="NCBI Taxonomy" id="7936"/>
    <lineage>
        <taxon>Eukaryota</taxon>
        <taxon>Metazoa</taxon>
        <taxon>Chordata</taxon>
        <taxon>Craniata</taxon>
        <taxon>Vertebrata</taxon>
        <taxon>Euteleostomi</taxon>
        <taxon>Actinopterygii</taxon>
        <taxon>Neopterygii</taxon>
        <taxon>Teleostei</taxon>
        <taxon>Anguilliformes</taxon>
        <taxon>Anguillidae</taxon>
        <taxon>Anguilla</taxon>
    </lineage>
</organism>
<dbReference type="EMBL" id="GBXM01033176">
    <property type="protein sequence ID" value="JAH75401.1"/>
    <property type="molecule type" value="Transcribed_RNA"/>
</dbReference>
<reference evidence="1" key="2">
    <citation type="journal article" date="2015" name="Fish Shellfish Immunol.">
        <title>Early steps in the European eel (Anguilla anguilla)-Vibrio vulnificus interaction in the gills: Role of the RtxA13 toxin.</title>
        <authorList>
            <person name="Callol A."/>
            <person name="Pajuelo D."/>
            <person name="Ebbesson L."/>
            <person name="Teles M."/>
            <person name="MacKenzie S."/>
            <person name="Amaro C."/>
        </authorList>
    </citation>
    <scope>NUCLEOTIDE SEQUENCE</scope>
</reference>
<protein>
    <submittedName>
        <fullName evidence="1">Uncharacterized protein</fullName>
    </submittedName>
</protein>
<evidence type="ECO:0000313" key="1">
    <source>
        <dbReference type="EMBL" id="JAH75401.1"/>
    </source>
</evidence>
<reference evidence="1" key="1">
    <citation type="submission" date="2014-11" db="EMBL/GenBank/DDBJ databases">
        <authorList>
            <person name="Amaro Gonzalez C."/>
        </authorList>
    </citation>
    <scope>NUCLEOTIDE SEQUENCE</scope>
</reference>
<accession>A0A0E9VBK9</accession>
<dbReference type="AlphaFoldDB" id="A0A0E9VBK9"/>